<name>A0A7Y2E7R0_UNCEI</name>
<evidence type="ECO:0000256" key="1">
    <source>
        <dbReference type="SAM" id="Phobius"/>
    </source>
</evidence>
<dbReference type="EMBL" id="JABDJR010000324">
    <property type="protein sequence ID" value="NNF06736.1"/>
    <property type="molecule type" value="Genomic_DNA"/>
</dbReference>
<keyword evidence="1" id="KW-1133">Transmembrane helix</keyword>
<accession>A0A7Y2E7R0</accession>
<evidence type="ECO:0000313" key="3">
    <source>
        <dbReference type="Proteomes" id="UP000547674"/>
    </source>
</evidence>
<keyword evidence="1" id="KW-0472">Membrane</keyword>
<protein>
    <submittedName>
        <fullName evidence="2">Uncharacterized protein</fullName>
    </submittedName>
</protein>
<dbReference type="Proteomes" id="UP000547674">
    <property type="component" value="Unassembled WGS sequence"/>
</dbReference>
<evidence type="ECO:0000313" key="2">
    <source>
        <dbReference type="EMBL" id="NNF06736.1"/>
    </source>
</evidence>
<sequence length="287" mass="30746">MLQKLGALDRRIIFVLIALAVIIPLAVGLVFPVATTPIVQNIFDSIEALPPGSKVLLTADYGPSTEPENQPMLEAVARHCLEKDLRLYVASIWATGPPMIEQMIGKVIRADFPDLVEGEDWCNLGFKAGNQGVINSAYSDFHNAFPTDARGQAAANIPMLAEVLRLENFDHIVAIGSGFPGVKEWVQFGGDPAGVPTAGGVTAVEAPLLYPYYPAQLLGLMGGLQGAAEYEAALVKAYPKYTESSRQAIKNMGPQTVAHLVIIAFIVIGNLAYFSSERAKPKLGVKS</sequence>
<feature type="transmembrane region" description="Helical" evidence="1">
    <location>
        <begin position="256"/>
        <end position="274"/>
    </location>
</feature>
<proteinExistence type="predicted"/>
<keyword evidence="1" id="KW-0812">Transmembrane</keyword>
<dbReference type="AlphaFoldDB" id="A0A7Y2E7R0"/>
<organism evidence="2 3">
    <name type="scientific">Eiseniibacteriota bacterium</name>
    <dbReference type="NCBI Taxonomy" id="2212470"/>
    <lineage>
        <taxon>Bacteria</taxon>
        <taxon>Candidatus Eiseniibacteriota</taxon>
    </lineage>
</organism>
<gene>
    <name evidence="2" type="ORF">HKN21_08245</name>
</gene>
<comment type="caution">
    <text evidence="2">The sequence shown here is derived from an EMBL/GenBank/DDBJ whole genome shotgun (WGS) entry which is preliminary data.</text>
</comment>
<reference evidence="2 3" key="1">
    <citation type="submission" date="2020-03" db="EMBL/GenBank/DDBJ databases">
        <title>Metabolic flexibility allows generalist bacteria to become dominant in a frequently disturbed ecosystem.</title>
        <authorList>
            <person name="Chen Y.-J."/>
            <person name="Leung P.M."/>
            <person name="Bay S.K."/>
            <person name="Hugenholtz P."/>
            <person name="Kessler A.J."/>
            <person name="Shelley G."/>
            <person name="Waite D.W."/>
            <person name="Cook P.L."/>
            <person name="Greening C."/>
        </authorList>
    </citation>
    <scope>NUCLEOTIDE SEQUENCE [LARGE SCALE GENOMIC DNA]</scope>
    <source>
        <strain evidence="2">SS_bin_28</strain>
    </source>
</reference>
<feature type="transmembrane region" description="Helical" evidence="1">
    <location>
        <begin position="12"/>
        <end position="34"/>
    </location>
</feature>